<dbReference type="OrthoDB" id="5982357at2759"/>
<sequence length="159" mass="18076">MIADKGPEVYEEFVKALEKDKCSVAYCLVKEDTPRTIDHRQTRVTSDHIQLIVDDIAIDQHWRDLGVKLRLSTPEIDNIDADCESPREKAWKVCQKWRKSKASGATLGVLTDALDNIGKKSSSRKLLGGVNSNVNKGGERRRGQRKKQRQHVAKRKQLK</sequence>
<feature type="domain" description="Death" evidence="2">
    <location>
        <begin position="62"/>
        <end position="130"/>
    </location>
</feature>
<feature type="region of interest" description="Disordered" evidence="1">
    <location>
        <begin position="122"/>
        <end position="159"/>
    </location>
</feature>
<dbReference type="Proteomes" id="UP000225706">
    <property type="component" value="Unassembled WGS sequence"/>
</dbReference>
<dbReference type="GO" id="GO:0007165">
    <property type="term" value="P:signal transduction"/>
    <property type="evidence" value="ECO:0007669"/>
    <property type="project" value="InterPro"/>
</dbReference>
<evidence type="ECO:0000313" key="4">
    <source>
        <dbReference type="Proteomes" id="UP000225706"/>
    </source>
</evidence>
<proteinExistence type="predicted"/>
<keyword evidence="4" id="KW-1185">Reference proteome</keyword>
<evidence type="ECO:0000259" key="2">
    <source>
        <dbReference type="PROSITE" id="PS50017"/>
    </source>
</evidence>
<comment type="caution">
    <text evidence="3">The sequence shown here is derived from an EMBL/GenBank/DDBJ whole genome shotgun (WGS) entry which is preliminary data.</text>
</comment>
<dbReference type="Gene3D" id="1.10.533.10">
    <property type="entry name" value="Death Domain, Fas"/>
    <property type="match status" value="1"/>
</dbReference>
<evidence type="ECO:0000313" key="3">
    <source>
        <dbReference type="EMBL" id="PFX24244.1"/>
    </source>
</evidence>
<reference evidence="4" key="1">
    <citation type="journal article" date="2017" name="bioRxiv">
        <title>Comparative analysis of the genomes of Stylophora pistillata and Acropora digitifera provides evidence for extensive differences between species of corals.</title>
        <authorList>
            <person name="Voolstra C.R."/>
            <person name="Li Y."/>
            <person name="Liew Y.J."/>
            <person name="Baumgarten S."/>
            <person name="Zoccola D."/>
            <person name="Flot J.-F."/>
            <person name="Tambutte S."/>
            <person name="Allemand D."/>
            <person name="Aranda M."/>
        </authorList>
    </citation>
    <scope>NUCLEOTIDE SEQUENCE [LARGE SCALE GENOMIC DNA]</scope>
</reference>
<feature type="compositionally biased region" description="Basic residues" evidence="1">
    <location>
        <begin position="142"/>
        <end position="159"/>
    </location>
</feature>
<dbReference type="AlphaFoldDB" id="A0A2B4S0M2"/>
<organism evidence="3 4">
    <name type="scientific">Stylophora pistillata</name>
    <name type="common">Smooth cauliflower coral</name>
    <dbReference type="NCBI Taxonomy" id="50429"/>
    <lineage>
        <taxon>Eukaryota</taxon>
        <taxon>Metazoa</taxon>
        <taxon>Cnidaria</taxon>
        <taxon>Anthozoa</taxon>
        <taxon>Hexacorallia</taxon>
        <taxon>Scleractinia</taxon>
        <taxon>Astrocoeniina</taxon>
        <taxon>Pocilloporidae</taxon>
        <taxon>Stylophora</taxon>
    </lineage>
</organism>
<dbReference type="Pfam" id="PF00531">
    <property type="entry name" value="Death"/>
    <property type="match status" value="1"/>
</dbReference>
<dbReference type="PANTHER" id="PTHR15077">
    <property type="entry name" value="FAS-ASSOCIATING DEATH DOMAIN-CONTAINING PROTEIN FADD"/>
    <property type="match status" value="1"/>
</dbReference>
<name>A0A2B4S0M2_STYPI</name>
<dbReference type="EMBL" id="LSMT01000182">
    <property type="protein sequence ID" value="PFX24244.1"/>
    <property type="molecule type" value="Genomic_DNA"/>
</dbReference>
<dbReference type="PROSITE" id="PS50017">
    <property type="entry name" value="DEATH_DOMAIN"/>
    <property type="match status" value="1"/>
</dbReference>
<dbReference type="InterPro" id="IPR016729">
    <property type="entry name" value="FADD"/>
</dbReference>
<accession>A0A2B4S0M2</accession>
<dbReference type="InterPro" id="IPR011029">
    <property type="entry name" value="DEATH-like_dom_sf"/>
</dbReference>
<protein>
    <recommendedName>
        <fullName evidence="2">Death domain-containing protein</fullName>
    </recommendedName>
</protein>
<dbReference type="CDD" id="cd01670">
    <property type="entry name" value="Death"/>
    <property type="match status" value="1"/>
</dbReference>
<dbReference type="InterPro" id="IPR000488">
    <property type="entry name" value="Death_dom"/>
</dbReference>
<dbReference type="SUPFAM" id="SSF47986">
    <property type="entry name" value="DEATH domain"/>
    <property type="match status" value="1"/>
</dbReference>
<gene>
    <name evidence="3" type="ORF">AWC38_SpisGene11183</name>
</gene>
<evidence type="ECO:0000256" key="1">
    <source>
        <dbReference type="SAM" id="MobiDB-lite"/>
    </source>
</evidence>